<comment type="similarity">
    <text evidence="1">Belongs to the RecJ family.</text>
</comment>
<dbReference type="InterPro" id="IPR001667">
    <property type="entry name" value="DDH_dom"/>
</dbReference>
<evidence type="ECO:0008006" key="9">
    <source>
        <dbReference type="Google" id="ProtNLM"/>
    </source>
</evidence>
<dbReference type="Proteomes" id="UP001644719">
    <property type="component" value="Unassembled WGS sequence"/>
</dbReference>
<evidence type="ECO:0000256" key="3">
    <source>
        <dbReference type="ARBA" id="ARBA00022801"/>
    </source>
</evidence>
<comment type="caution">
    <text evidence="7">The sequence shown here is derived from an EMBL/GenBank/DDBJ whole genome shotgun (WGS) entry which is preliminary data.</text>
</comment>
<keyword evidence="3" id="KW-0378">Hydrolase</keyword>
<keyword evidence="8" id="KW-1185">Reference proteome</keyword>
<evidence type="ECO:0000256" key="2">
    <source>
        <dbReference type="ARBA" id="ARBA00022722"/>
    </source>
</evidence>
<proteinExistence type="inferred from homology"/>
<dbReference type="InterPro" id="IPR051673">
    <property type="entry name" value="SSDNA_exonuclease_RecJ"/>
</dbReference>
<dbReference type="RefSeq" id="WP_173769191.1">
    <property type="nucleotide sequence ID" value="NZ_JAAITS010000004.1"/>
</dbReference>
<organism evidence="7 8">
    <name type="scientific">Blautia faecis</name>
    <dbReference type="NCBI Taxonomy" id="871665"/>
    <lineage>
        <taxon>Bacteria</taxon>
        <taxon>Bacillati</taxon>
        <taxon>Bacillota</taxon>
        <taxon>Clostridia</taxon>
        <taxon>Lachnospirales</taxon>
        <taxon>Lachnospiraceae</taxon>
        <taxon>Blautia</taxon>
    </lineage>
</organism>
<dbReference type="Pfam" id="PF17768">
    <property type="entry name" value="RecJ_OB"/>
    <property type="match status" value="1"/>
</dbReference>
<dbReference type="Pfam" id="PF01368">
    <property type="entry name" value="DHH"/>
    <property type="match status" value="1"/>
</dbReference>
<protein>
    <recommendedName>
        <fullName evidence="9">Single-stranded-DNA-specific exonuclease RecJ</fullName>
    </recommendedName>
</protein>
<gene>
    <name evidence="7" type="ORF">G5B17_01865</name>
</gene>
<keyword evidence="4" id="KW-0269">Exonuclease</keyword>
<evidence type="ECO:0000313" key="7">
    <source>
        <dbReference type="EMBL" id="NSG84209.1"/>
    </source>
</evidence>
<dbReference type="SUPFAM" id="SSF64182">
    <property type="entry name" value="DHH phosphoesterases"/>
    <property type="match status" value="1"/>
</dbReference>
<evidence type="ECO:0000313" key="8">
    <source>
        <dbReference type="Proteomes" id="UP001644719"/>
    </source>
</evidence>
<evidence type="ECO:0000256" key="4">
    <source>
        <dbReference type="ARBA" id="ARBA00022839"/>
    </source>
</evidence>
<dbReference type="PANTHER" id="PTHR30255">
    <property type="entry name" value="SINGLE-STRANDED-DNA-SPECIFIC EXONUCLEASE RECJ"/>
    <property type="match status" value="1"/>
</dbReference>
<dbReference type="PANTHER" id="PTHR30255:SF2">
    <property type="entry name" value="SINGLE-STRANDED-DNA-SPECIFIC EXONUCLEASE RECJ"/>
    <property type="match status" value="1"/>
</dbReference>
<reference evidence="7 8" key="1">
    <citation type="journal article" date="2020" name="Cell Host Microbe">
        <title>Functional and Genomic Variation between Human-Derived Isolates of Lachnospiraceae Reveals Inter- and Intra-Species Diversity.</title>
        <authorList>
            <person name="Sorbara M.T."/>
            <person name="Littmann E.R."/>
            <person name="Fontana E."/>
            <person name="Moody T.U."/>
            <person name="Kohout C.E."/>
            <person name="Gjonbalaj M."/>
            <person name="Eaton V."/>
            <person name="Seok R."/>
            <person name="Leiner I.M."/>
            <person name="Pamer E.G."/>
        </authorList>
    </citation>
    <scope>NUCLEOTIDE SEQUENCE [LARGE SCALE GENOMIC DNA]</scope>
    <source>
        <strain evidence="7 8">MSK.17.74</strain>
    </source>
</reference>
<feature type="domain" description="DDH" evidence="5">
    <location>
        <begin position="68"/>
        <end position="221"/>
    </location>
</feature>
<dbReference type="Gene3D" id="3.10.310.30">
    <property type="match status" value="1"/>
</dbReference>
<accession>A0ABX2H234</accession>
<name>A0ABX2H234_9FIRM</name>
<feature type="domain" description="RecJ OB" evidence="6">
    <location>
        <begin position="473"/>
        <end position="584"/>
    </location>
</feature>
<keyword evidence="2" id="KW-0540">Nuclease</keyword>
<dbReference type="InterPro" id="IPR038763">
    <property type="entry name" value="DHH_sf"/>
</dbReference>
<evidence type="ECO:0000259" key="5">
    <source>
        <dbReference type="Pfam" id="PF01368"/>
    </source>
</evidence>
<evidence type="ECO:0000256" key="1">
    <source>
        <dbReference type="ARBA" id="ARBA00005915"/>
    </source>
</evidence>
<dbReference type="Gene3D" id="3.90.1640.30">
    <property type="match status" value="1"/>
</dbReference>
<evidence type="ECO:0000259" key="6">
    <source>
        <dbReference type="Pfam" id="PF17768"/>
    </source>
</evidence>
<dbReference type="EMBL" id="JAAITS010000004">
    <property type="protein sequence ID" value="NSG84209.1"/>
    <property type="molecule type" value="Genomic_DNA"/>
</dbReference>
<dbReference type="InterPro" id="IPR041122">
    <property type="entry name" value="RecJ_OB"/>
</dbReference>
<sequence length="606" mass="69595">MKFKLYKNSENKYNDLKNIQIDFLKNRDIENPKEYLSLDHSAELEYGLLDNIGEAVELFLSHFDNNDKIQVLVDEDVDGNCSAAMIYSYIKRLNKDYHVEYILHKRTKAHGLEGLDDDVIVDKDTKLLIVPDAGTNDVEACKTLKDRGIDVLILDHHEQAKDKEGNLIDNPYALIVNNQMSEFYTNKNFCGAGIVYKFLKALDDFLWCEYADDFLDLVALANISDVMDMRSPETKYLVEVGLHNISNKFFQALINAQEYSMSGIVNIHNVQWYITPILNGCTRFGSPEEKELMFKAFIEQDAWFEYKKRATKDKPAEVIQESIYDRAARLAKNAKARQDKSREKSVQMIFDQIGENPTDKVIMCDVSELLDGGMTGVCAIKVAEKYNRPCLLLKKYYDYKTNTLVFGGSGRNINHSPIESFRDLVESNNQFNFAQGHKSAFGIEIPVDNVEKAKEIFNDELKDEDFTKVYLCDFIIPEYDVNESIIYEMTKFTDLIGQGIEEPMIAITDIEVNRDDITIQGKNEDSYCFKIGEIKFVQFKCKDDNSVMDWLKNSFDNVAKINIVGNPCISEYQGIKTLQFIIDDVDVLSTSFEDVESNDEDEDESW</sequence>